<sequence>MPASWLSAVNAALPYVEALTKVALPAFGARRARDDADPRIAELETAARHNAEHIRELATQLEASLRALDQAAAATDAALRRQRRMLALCGLGTLLALALALAALLR</sequence>
<keyword evidence="1" id="KW-0472">Membrane</keyword>
<accession>A0A1J5QWR3</accession>
<dbReference type="EMBL" id="MLJW01001075">
    <property type="protein sequence ID" value="OIQ80333.1"/>
    <property type="molecule type" value="Genomic_DNA"/>
</dbReference>
<evidence type="ECO:0000256" key="1">
    <source>
        <dbReference type="SAM" id="Phobius"/>
    </source>
</evidence>
<organism evidence="2">
    <name type="scientific">mine drainage metagenome</name>
    <dbReference type="NCBI Taxonomy" id="410659"/>
    <lineage>
        <taxon>unclassified sequences</taxon>
        <taxon>metagenomes</taxon>
        <taxon>ecological metagenomes</taxon>
    </lineage>
</organism>
<name>A0A1J5QWR3_9ZZZZ</name>
<keyword evidence="1" id="KW-1133">Transmembrane helix</keyword>
<evidence type="ECO:0000313" key="2">
    <source>
        <dbReference type="EMBL" id="OIQ80333.1"/>
    </source>
</evidence>
<protein>
    <recommendedName>
        <fullName evidence="3">Methyl-accepting chemotaxis protein</fullName>
    </recommendedName>
</protein>
<dbReference type="AlphaFoldDB" id="A0A1J5QWR3"/>
<keyword evidence="1" id="KW-0812">Transmembrane</keyword>
<gene>
    <name evidence="2" type="ORF">GALL_379150</name>
</gene>
<reference evidence="2" key="1">
    <citation type="submission" date="2016-10" db="EMBL/GenBank/DDBJ databases">
        <title>Sequence of Gallionella enrichment culture.</title>
        <authorList>
            <person name="Poehlein A."/>
            <person name="Muehling M."/>
            <person name="Daniel R."/>
        </authorList>
    </citation>
    <scope>NUCLEOTIDE SEQUENCE</scope>
</reference>
<evidence type="ECO:0008006" key="3">
    <source>
        <dbReference type="Google" id="ProtNLM"/>
    </source>
</evidence>
<feature type="transmembrane region" description="Helical" evidence="1">
    <location>
        <begin position="85"/>
        <end position="105"/>
    </location>
</feature>
<proteinExistence type="predicted"/>
<comment type="caution">
    <text evidence="2">The sequence shown here is derived from an EMBL/GenBank/DDBJ whole genome shotgun (WGS) entry which is preliminary data.</text>
</comment>